<feature type="compositionally biased region" description="Basic and acidic residues" evidence="5">
    <location>
        <begin position="330"/>
        <end position="343"/>
    </location>
</feature>
<protein>
    <recommendedName>
        <fullName evidence="6">RRM domain-containing protein</fullName>
    </recommendedName>
</protein>
<accession>A0ABD3H7P3</accession>
<name>A0ABD3H7P3_9MARC</name>
<dbReference type="SMART" id="SM00360">
    <property type="entry name" value="RRM"/>
    <property type="match status" value="1"/>
</dbReference>
<keyword evidence="2 4" id="KW-0694">RNA-binding</keyword>
<dbReference type="PANTHER" id="PTHR23099">
    <property type="entry name" value="TRANSCRIPTIONAL REGULATOR"/>
    <property type="match status" value="1"/>
</dbReference>
<sequence length="984" mass="106807">MDQNKGETGKVRLFVGGLSSSISSVDLKERFAPLGTVLTVSTPQAKDEEPGPHRGFAYVDFLPSSDASLRKLFSAVRYDNFPTNLLYVSFSCYVTVSEDLFMIKICYYSTDQYNGCKWRGGVLRIEVAKEHYTEKLKKEWAAEAEAEALAAKEAEELQKKNAVPDISPAKQAKAWPLLLLEKPEIPDKFKRKRDFEQGAVTDGIKIFFPRLKKVRTVPLTGSGKHKRSFQRVEGLPLQQLSTCDCDTSLRTGSCDCSSNKLGNIVNNLAKNSEDDPISMAIANERQRQLDLLERLFPSDSPRKSKTAKVVSASAAHNKDEVKEAPSSGPGKDEKNQAKGHDSEGQASRVDSIFSDMETDRDSRKLILPEIKGDVSRAAQETVNPEVITPVDASPSLQHKVKDAEVEADDPEMWVSFMDTMPLPAKTEETVSEIELDELSMMLSEGEDESEDGEEEEAEKAVPDTPKKKAKRKKKKKGKKSKQSAKSDPENEHANKKLETAQSGAHSTAAVDSPLGADGEVSVPASEKSPVAEMNIVENGPLQTRGLEENDGVLQEDNNDPQELKALVNGKGEESSDDEMDSSDKESDDVFPLADDRGEFYAGVSSSDESFDAQSDEAELWISGIDEVQNADGMGSRSASAVSKEKKLSKDNDASLSSDEASEDGEDSYMYIASDGSMESDDDEPENSLSSSEPSEEGETSDEADSESQEEQPELWVSGLESITSSMSPQTGNKGSKPDAAGASVPTTSTPLQKTKEGSKSDTAKVSGSVREANEEPSRTGVSSLTASANADEVLVKKTQEDKGQEESNPAAVASSIPKSGEEVENGPPATDSSAPKRNELTRATWKSLVGETGRVVFSLQQVLGGKSSGTTPATDELPATPQPEAQADSVNFAGEENVSSFGTSITQDDARTKSVTKVDFKSWQEFPEVDAPPQLPVFTDSSVCPFMKSPDAEEEWLASKSELRSDYRVKHKQAVKKSRKLRGR</sequence>
<dbReference type="Proteomes" id="UP001633002">
    <property type="component" value="Unassembled WGS sequence"/>
</dbReference>
<feature type="compositionally biased region" description="Basic residues" evidence="5">
    <location>
        <begin position="467"/>
        <end position="482"/>
    </location>
</feature>
<feature type="compositionally biased region" description="Acidic residues" evidence="5">
    <location>
        <begin position="693"/>
        <end position="712"/>
    </location>
</feature>
<keyword evidence="8" id="KW-1185">Reference proteome</keyword>
<dbReference type="GO" id="GO:0003723">
    <property type="term" value="F:RNA binding"/>
    <property type="evidence" value="ECO:0007669"/>
    <property type="project" value="UniProtKB-UniRule"/>
</dbReference>
<evidence type="ECO:0000256" key="3">
    <source>
        <dbReference type="ARBA" id="ARBA00023242"/>
    </source>
</evidence>
<dbReference type="PANTHER" id="PTHR23099:SF0">
    <property type="entry name" value="GERM CELL NUCLEAR ACIDIC PROTEIN"/>
    <property type="match status" value="1"/>
</dbReference>
<dbReference type="PROSITE" id="PS50102">
    <property type="entry name" value="RRM"/>
    <property type="match status" value="1"/>
</dbReference>
<feature type="compositionally biased region" description="Acidic residues" evidence="5">
    <location>
        <begin position="574"/>
        <end position="588"/>
    </location>
</feature>
<evidence type="ECO:0000313" key="8">
    <source>
        <dbReference type="Proteomes" id="UP001633002"/>
    </source>
</evidence>
<dbReference type="InterPro" id="IPR012677">
    <property type="entry name" value="Nucleotide-bd_a/b_plait_sf"/>
</dbReference>
<dbReference type="SUPFAM" id="SSF54928">
    <property type="entry name" value="RNA-binding domain, RBD"/>
    <property type="match status" value="1"/>
</dbReference>
<dbReference type="InterPro" id="IPR000504">
    <property type="entry name" value="RRM_dom"/>
</dbReference>
<proteinExistence type="predicted"/>
<evidence type="ECO:0000256" key="1">
    <source>
        <dbReference type="ARBA" id="ARBA00004604"/>
    </source>
</evidence>
<dbReference type="AlphaFoldDB" id="A0ABD3H7P3"/>
<dbReference type="GO" id="GO:0005730">
    <property type="term" value="C:nucleolus"/>
    <property type="evidence" value="ECO:0007669"/>
    <property type="project" value="UniProtKB-SubCell"/>
</dbReference>
<feature type="compositionally biased region" description="Polar residues" evidence="5">
    <location>
        <begin position="779"/>
        <end position="788"/>
    </location>
</feature>
<dbReference type="Pfam" id="PF00076">
    <property type="entry name" value="RRM_1"/>
    <property type="match status" value="1"/>
</dbReference>
<evidence type="ECO:0000256" key="5">
    <source>
        <dbReference type="SAM" id="MobiDB-lite"/>
    </source>
</evidence>
<evidence type="ECO:0000313" key="7">
    <source>
        <dbReference type="EMBL" id="KAL3686836.1"/>
    </source>
</evidence>
<dbReference type="EMBL" id="JBJQOH010000004">
    <property type="protein sequence ID" value="KAL3686836.1"/>
    <property type="molecule type" value="Genomic_DNA"/>
</dbReference>
<feature type="compositionally biased region" description="Basic and acidic residues" evidence="5">
    <location>
        <begin position="793"/>
        <end position="805"/>
    </location>
</feature>
<feature type="region of interest" description="Disordered" evidence="5">
    <location>
        <begin position="435"/>
        <end position="839"/>
    </location>
</feature>
<feature type="compositionally biased region" description="Basic and acidic residues" evidence="5">
    <location>
        <begin position="753"/>
        <end position="762"/>
    </location>
</feature>
<evidence type="ECO:0000256" key="4">
    <source>
        <dbReference type="PROSITE-ProRule" id="PRU00176"/>
    </source>
</evidence>
<dbReference type="CDD" id="cd12226">
    <property type="entry name" value="RRM_NOL8"/>
    <property type="match status" value="1"/>
</dbReference>
<evidence type="ECO:0000259" key="6">
    <source>
        <dbReference type="PROSITE" id="PS50102"/>
    </source>
</evidence>
<feature type="compositionally biased region" description="Polar residues" evidence="5">
    <location>
        <begin position="720"/>
        <end position="733"/>
    </location>
</feature>
<dbReference type="Gene3D" id="3.30.70.330">
    <property type="match status" value="1"/>
</dbReference>
<comment type="subcellular location">
    <subcellularLocation>
        <location evidence="1">Nucleus</location>
        <location evidence="1">Nucleolus</location>
    </subcellularLocation>
</comment>
<feature type="compositionally biased region" description="Acidic residues" evidence="5">
    <location>
        <begin position="608"/>
        <end position="618"/>
    </location>
</feature>
<keyword evidence="3" id="KW-0539">Nucleus</keyword>
<feature type="region of interest" description="Disordered" evidence="5">
    <location>
        <begin position="294"/>
        <end position="360"/>
    </location>
</feature>
<evidence type="ECO:0000256" key="2">
    <source>
        <dbReference type="ARBA" id="ARBA00022884"/>
    </source>
</evidence>
<feature type="domain" description="RRM" evidence="6">
    <location>
        <begin position="11"/>
        <end position="130"/>
    </location>
</feature>
<dbReference type="InterPro" id="IPR034138">
    <property type="entry name" value="NOP8_RRM"/>
</dbReference>
<feature type="compositionally biased region" description="Basic and acidic residues" evidence="5">
    <location>
        <begin position="642"/>
        <end position="652"/>
    </location>
</feature>
<organism evidence="7 8">
    <name type="scientific">Riccia sorocarpa</name>
    <dbReference type="NCBI Taxonomy" id="122646"/>
    <lineage>
        <taxon>Eukaryota</taxon>
        <taxon>Viridiplantae</taxon>
        <taxon>Streptophyta</taxon>
        <taxon>Embryophyta</taxon>
        <taxon>Marchantiophyta</taxon>
        <taxon>Marchantiopsida</taxon>
        <taxon>Marchantiidae</taxon>
        <taxon>Marchantiales</taxon>
        <taxon>Ricciaceae</taxon>
        <taxon>Riccia</taxon>
    </lineage>
</organism>
<gene>
    <name evidence="7" type="ORF">R1sor_013145</name>
</gene>
<reference evidence="7 8" key="1">
    <citation type="submission" date="2024-09" db="EMBL/GenBank/DDBJ databases">
        <title>Chromosome-scale assembly of Riccia sorocarpa.</title>
        <authorList>
            <person name="Paukszto L."/>
        </authorList>
    </citation>
    <scope>NUCLEOTIDE SEQUENCE [LARGE SCALE GENOMIC DNA]</scope>
    <source>
        <strain evidence="7">LP-2024</strain>
        <tissue evidence="7">Aerial parts of the thallus</tissue>
    </source>
</reference>
<feature type="region of interest" description="Disordered" evidence="5">
    <location>
        <begin position="380"/>
        <end position="406"/>
    </location>
</feature>
<feature type="region of interest" description="Disordered" evidence="5">
    <location>
        <begin position="862"/>
        <end position="885"/>
    </location>
</feature>
<feature type="compositionally biased region" description="Acidic residues" evidence="5">
    <location>
        <begin position="444"/>
        <end position="457"/>
    </location>
</feature>
<comment type="caution">
    <text evidence="7">The sequence shown here is derived from an EMBL/GenBank/DDBJ whole genome shotgun (WGS) entry which is preliminary data.</text>
</comment>
<dbReference type="InterPro" id="IPR035979">
    <property type="entry name" value="RBD_domain_sf"/>
</dbReference>
<feature type="compositionally biased region" description="Basic and acidic residues" evidence="5">
    <location>
        <begin position="484"/>
        <end position="498"/>
    </location>
</feature>